<dbReference type="CDD" id="cd04301">
    <property type="entry name" value="NAT_SF"/>
    <property type="match status" value="1"/>
</dbReference>
<keyword evidence="5" id="KW-1185">Reference proteome</keyword>
<sequence length="197" mass="22136">MGSSKKVHYAPDFFMQSGAFQESTLPVIRPAEPSDARRLAELAELTFRDTFKATNTPDDMNLHCASHYSEAIQGREIADPKMATLVCEHDGELVGFAQLRWGHTPDCIKAERPVEIQRLYVREAWHGKGIAQELMSESMALARASGADQVWLGVWERNPRAIAFYRKWGFAEVGDHIFAVGSDPQRDIIMTRVVSSE</sequence>
<dbReference type="RefSeq" id="WP_377316466.1">
    <property type="nucleotide sequence ID" value="NZ_JBHSNF010000001.1"/>
</dbReference>
<evidence type="ECO:0000256" key="2">
    <source>
        <dbReference type="ARBA" id="ARBA00023315"/>
    </source>
</evidence>
<evidence type="ECO:0000259" key="3">
    <source>
        <dbReference type="PROSITE" id="PS51186"/>
    </source>
</evidence>
<comment type="caution">
    <text evidence="4">The sequence shown here is derived from an EMBL/GenBank/DDBJ whole genome shotgun (WGS) entry which is preliminary data.</text>
</comment>
<dbReference type="InterPro" id="IPR016181">
    <property type="entry name" value="Acyl_CoA_acyltransferase"/>
</dbReference>
<gene>
    <name evidence="4" type="ORF">ACFPPA_01210</name>
</gene>
<feature type="domain" description="N-acetyltransferase" evidence="3">
    <location>
        <begin position="26"/>
        <end position="195"/>
    </location>
</feature>
<reference evidence="5" key="1">
    <citation type="journal article" date="2019" name="Int. J. Syst. Evol. Microbiol.">
        <title>The Global Catalogue of Microorganisms (GCM) 10K type strain sequencing project: providing services to taxonomists for standard genome sequencing and annotation.</title>
        <authorList>
            <consortium name="The Broad Institute Genomics Platform"/>
            <consortium name="The Broad Institute Genome Sequencing Center for Infectious Disease"/>
            <person name="Wu L."/>
            <person name="Ma J."/>
        </authorList>
    </citation>
    <scope>NUCLEOTIDE SEQUENCE [LARGE SCALE GENOMIC DNA]</scope>
    <source>
        <strain evidence="5">CGMCC 1.16619</strain>
    </source>
</reference>
<dbReference type="Gene3D" id="3.40.630.30">
    <property type="match status" value="1"/>
</dbReference>
<dbReference type="SUPFAM" id="SSF55729">
    <property type="entry name" value="Acyl-CoA N-acyltransferases (Nat)"/>
    <property type="match status" value="1"/>
</dbReference>
<name>A0ABW0QJ27_9GAMM</name>
<keyword evidence="2 4" id="KW-0012">Acyltransferase</keyword>
<proteinExistence type="predicted"/>
<keyword evidence="1 4" id="KW-0808">Transferase</keyword>
<dbReference type="EC" id="2.3.-.-" evidence="4"/>
<dbReference type="GO" id="GO:0016746">
    <property type="term" value="F:acyltransferase activity"/>
    <property type="evidence" value="ECO:0007669"/>
    <property type="project" value="UniProtKB-KW"/>
</dbReference>
<dbReference type="InterPro" id="IPR050832">
    <property type="entry name" value="Bact_Acetyltransf"/>
</dbReference>
<accession>A0ABW0QJ27</accession>
<evidence type="ECO:0000313" key="5">
    <source>
        <dbReference type="Proteomes" id="UP001596114"/>
    </source>
</evidence>
<dbReference type="Pfam" id="PF00583">
    <property type="entry name" value="Acetyltransf_1"/>
    <property type="match status" value="1"/>
</dbReference>
<dbReference type="InterPro" id="IPR000182">
    <property type="entry name" value="GNAT_dom"/>
</dbReference>
<dbReference type="EMBL" id="JBHSNF010000001">
    <property type="protein sequence ID" value="MFC5524350.1"/>
    <property type="molecule type" value="Genomic_DNA"/>
</dbReference>
<dbReference type="Proteomes" id="UP001596114">
    <property type="component" value="Unassembled WGS sequence"/>
</dbReference>
<protein>
    <submittedName>
        <fullName evidence="4">GNAT family N-acetyltransferase</fullName>
        <ecNumber evidence="4">2.3.-.-</ecNumber>
    </submittedName>
</protein>
<dbReference type="PANTHER" id="PTHR43877">
    <property type="entry name" value="AMINOALKYLPHOSPHONATE N-ACETYLTRANSFERASE-RELATED-RELATED"/>
    <property type="match status" value="1"/>
</dbReference>
<evidence type="ECO:0000313" key="4">
    <source>
        <dbReference type="EMBL" id="MFC5524350.1"/>
    </source>
</evidence>
<evidence type="ECO:0000256" key="1">
    <source>
        <dbReference type="ARBA" id="ARBA00022679"/>
    </source>
</evidence>
<organism evidence="4 5">
    <name type="scientific">Rhodanobacter ginsengisoli</name>
    <dbReference type="NCBI Taxonomy" id="418646"/>
    <lineage>
        <taxon>Bacteria</taxon>
        <taxon>Pseudomonadati</taxon>
        <taxon>Pseudomonadota</taxon>
        <taxon>Gammaproteobacteria</taxon>
        <taxon>Lysobacterales</taxon>
        <taxon>Rhodanobacteraceae</taxon>
        <taxon>Rhodanobacter</taxon>
    </lineage>
</organism>
<dbReference type="PROSITE" id="PS51186">
    <property type="entry name" value="GNAT"/>
    <property type="match status" value="1"/>
</dbReference>